<organism evidence="1 2">
    <name type="scientific">Cetraspora pellucida</name>
    <dbReference type="NCBI Taxonomy" id="1433469"/>
    <lineage>
        <taxon>Eukaryota</taxon>
        <taxon>Fungi</taxon>
        <taxon>Fungi incertae sedis</taxon>
        <taxon>Mucoromycota</taxon>
        <taxon>Glomeromycotina</taxon>
        <taxon>Glomeromycetes</taxon>
        <taxon>Diversisporales</taxon>
        <taxon>Gigasporaceae</taxon>
        <taxon>Cetraspora</taxon>
    </lineage>
</organism>
<comment type="caution">
    <text evidence="1">The sequence shown here is derived from an EMBL/GenBank/DDBJ whole genome shotgun (WGS) entry which is preliminary data.</text>
</comment>
<dbReference type="EMBL" id="CAJVPW010002224">
    <property type="protein sequence ID" value="CAG8501687.1"/>
    <property type="molecule type" value="Genomic_DNA"/>
</dbReference>
<keyword evidence="2" id="KW-1185">Reference proteome</keyword>
<evidence type="ECO:0000313" key="1">
    <source>
        <dbReference type="EMBL" id="CAG8501687.1"/>
    </source>
</evidence>
<sequence length="52" mass="5975">AFSTAGRIIDEYRSNLTSETVEMLVALETYIQTDIPIGTELLNKVVYYFTRQ</sequence>
<gene>
    <name evidence="1" type="ORF">SPELUC_LOCUS3045</name>
</gene>
<reference evidence="1" key="1">
    <citation type="submission" date="2021-06" db="EMBL/GenBank/DDBJ databases">
        <authorList>
            <person name="Kallberg Y."/>
            <person name="Tangrot J."/>
            <person name="Rosling A."/>
        </authorList>
    </citation>
    <scope>NUCLEOTIDE SEQUENCE</scope>
    <source>
        <strain evidence="1">28 12/20/2015</strain>
    </source>
</reference>
<dbReference type="Proteomes" id="UP000789366">
    <property type="component" value="Unassembled WGS sequence"/>
</dbReference>
<feature type="non-terminal residue" evidence="1">
    <location>
        <position position="1"/>
    </location>
</feature>
<evidence type="ECO:0000313" key="2">
    <source>
        <dbReference type="Proteomes" id="UP000789366"/>
    </source>
</evidence>
<protein>
    <submittedName>
        <fullName evidence="1">6760_t:CDS:1</fullName>
    </submittedName>
</protein>
<proteinExistence type="predicted"/>
<accession>A0ACA9KYW0</accession>
<name>A0ACA9KYW0_9GLOM</name>